<organism evidence="6 7">
    <name type="scientific">Fervidicoccus fontis</name>
    <dbReference type="NCBI Taxonomy" id="683846"/>
    <lineage>
        <taxon>Archaea</taxon>
        <taxon>Thermoproteota</taxon>
        <taxon>Thermoprotei</taxon>
        <taxon>Fervidicoccales</taxon>
        <taxon>Fervidicoccaceae</taxon>
        <taxon>Fervidicoccus</taxon>
    </lineage>
</organism>
<reference evidence="6" key="1">
    <citation type="submission" date="2020-10" db="EMBL/GenBank/DDBJ databases">
        <title>Fervidococcus fontis strain 3639Fd - the first crenarchaeon capable of growth on lipids.</title>
        <authorList>
            <person name="Kochetkova T.V."/>
            <person name="Elcheninov A.G."/>
            <person name="Toschakov S.V."/>
            <person name="Kublanov I.V."/>
        </authorList>
    </citation>
    <scope>NUCLEOTIDE SEQUENCE</scope>
    <source>
        <strain evidence="6">3639Fd</strain>
    </source>
</reference>
<comment type="caution">
    <text evidence="6">The sequence shown here is derived from an EMBL/GenBank/DDBJ whole genome shotgun (WGS) entry which is preliminary data.</text>
</comment>
<dbReference type="SUPFAM" id="SSF54373">
    <property type="entry name" value="FAD-linked reductases, C-terminal domain"/>
    <property type="match status" value="1"/>
</dbReference>
<dbReference type="GO" id="GO:0016491">
    <property type="term" value="F:oxidoreductase activity"/>
    <property type="evidence" value="ECO:0007669"/>
    <property type="project" value="UniProtKB-KW"/>
</dbReference>
<dbReference type="Proteomes" id="UP000652307">
    <property type="component" value="Unassembled WGS sequence"/>
</dbReference>
<dbReference type="SUPFAM" id="SSF51905">
    <property type="entry name" value="FAD/NAD(P)-binding domain"/>
    <property type="match status" value="1"/>
</dbReference>
<keyword evidence="2" id="KW-0285">Flavoprotein</keyword>
<dbReference type="Pfam" id="PF07992">
    <property type="entry name" value="Pyr_redox_2"/>
    <property type="match status" value="1"/>
</dbReference>
<dbReference type="AlphaFoldDB" id="A0A843A7C2"/>
<keyword evidence="4" id="KW-0560">Oxidoreductase</keyword>
<sequence length="424" mass="47222">MSNSLDFDAIVVGGGPAGATAAYFLAKKGYNTLLLERGKRYGSKNVYGGKIYSYYVKKLFPEFEKEAPIQRWVNRERYSITYNDSAVTFEYFSPQAPSFTAYLSDFTNWLCKKAEQQGATVISESKATGLIREGDKIVGIEAGEEKVKADVTIIAEGANRILLEKAGLVRPPDPMQVAVGIKETIKLDQKAINERFNIGDNEGLSWLFLGDVTNGLPDGAFLYTFKDAVSVGAVVTLGTAIDSINEHIYNFAEKLRIHPVMRNLLKDGEIVEYAAHLTVVDVESFIPEKLSGNGYMIIGDAGGLLANMGYTFRGVDFAMYSGYLAAEAYEKIRNNKESWNVFDSMVRSSSMFEEIMRYRKVHEVVKNPKLLTSYPKLLSDLMASKFHIEEKTATFKDAFFETLKKDNVGVVSLLRDLLNMVSSL</sequence>
<dbReference type="InterPro" id="IPR036188">
    <property type="entry name" value="FAD/NAD-bd_sf"/>
</dbReference>
<dbReference type="PRINTS" id="PR00368">
    <property type="entry name" value="FADPNR"/>
</dbReference>
<keyword evidence="3" id="KW-0274">FAD</keyword>
<evidence type="ECO:0000259" key="5">
    <source>
        <dbReference type="Pfam" id="PF07992"/>
    </source>
</evidence>
<dbReference type="PANTHER" id="PTHR43624">
    <property type="entry name" value="ELECTRON TRANSFER FLAVOPROTEIN-QUINONE OXIDOREDUCTASE YDIS-RELATED"/>
    <property type="match status" value="1"/>
</dbReference>
<evidence type="ECO:0000256" key="2">
    <source>
        <dbReference type="ARBA" id="ARBA00022630"/>
    </source>
</evidence>
<dbReference type="PANTHER" id="PTHR43624:SF2">
    <property type="entry name" value="ELECTRON TRANSFER FLAVOPROTEIN-QUINONE OXIDOREDUCTASE YDIS-RELATED"/>
    <property type="match status" value="1"/>
</dbReference>
<evidence type="ECO:0000256" key="3">
    <source>
        <dbReference type="ARBA" id="ARBA00022827"/>
    </source>
</evidence>
<comment type="cofactor">
    <cofactor evidence="1">
        <name>FAD</name>
        <dbReference type="ChEBI" id="CHEBI:57692"/>
    </cofactor>
</comment>
<accession>A0A843A7C2</accession>
<protein>
    <submittedName>
        <fullName evidence="6">FAD-dependent oxidoreductase</fullName>
    </submittedName>
</protein>
<dbReference type="InterPro" id="IPR039651">
    <property type="entry name" value="FixC-like"/>
</dbReference>
<dbReference type="Gene3D" id="3.50.50.60">
    <property type="entry name" value="FAD/NAD(P)-binding domain"/>
    <property type="match status" value="1"/>
</dbReference>
<feature type="domain" description="FAD/NAD(P)-binding" evidence="5">
    <location>
        <begin position="8"/>
        <end position="167"/>
    </location>
</feature>
<dbReference type="EMBL" id="JADEZV010000001">
    <property type="protein sequence ID" value="MBE9390683.1"/>
    <property type="molecule type" value="Genomic_DNA"/>
</dbReference>
<gene>
    <name evidence="6" type="ORF">IOK49_01100</name>
</gene>
<proteinExistence type="predicted"/>
<evidence type="ECO:0000256" key="1">
    <source>
        <dbReference type="ARBA" id="ARBA00001974"/>
    </source>
</evidence>
<evidence type="ECO:0000256" key="4">
    <source>
        <dbReference type="ARBA" id="ARBA00023002"/>
    </source>
</evidence>
<evidence type="ECO:0000313" key="6">
    <source>
        <dbReference type="EMBL" id="MBE9390683.1"/>
    </source>
</evidence>
<dbReference type="PRINTS" id="PR00411">
    <property type="entry name" value="PNDRDTASEI"/>
</dbReference>
<name>A0A843A7C2_9CREN</name>
<dbReference type="InterPro" id="IPR023753">
    <property type="entry name" value="FAD/NAD-binding_dom"/>
</dbReference>
<dbReference type="RefSeq" id="WP_193803298.1">
    <property type="nucleotide sequence ID" value="NZ_JADEZV010000001.1"/>
</dbReference>
<evidence type="ECO:0000313" key="7">
    <source>
        <dbReference type="Proteomes" id="UP000652307"/>
    </source>
</evidence>